<feature type="domain" description="FAD/NAD(P)-binding" evidence="6">
    <location>
        <begin position="8"/>
        <end position="344"/>
    </location>
</feature>
<reference evidence="7 8" key="1">
    <citation type="submission" date="2019-08" db="EMBL/GenBank/DDBJ databases">
        <authorList>
            <person name="Peeters C."/>
        </authorList>
    </citation>
    <scope>NUCLEOTIDE SEQUENCE [LARGE SCALE GENOMIC DNA]</scope>
    <source>
        <strain evidence="7 8">LMG 31107</strain>
    </source>
</reference>
<name>A0A5E4REE0_9BURK</name>
<keyword evidence="5 7" id="KW-0560">Oxidoreductase</keyword>
<comment type="similarity">
    <text evidence="2">Belongs to the NADH dehydrogenase family.</text>
</comment>
<dbReference type="GO" id="GO:0019646">
    <property type="term" value="P:aerobic electron transport chain"/>
    <property type="evidence" value="ECO:0007669"/>
    <property type="project" value="TreeGrafter"/>
</dbReference>
<dbReference type="SUPFAM" id="SSF51905">
    <property type="entry name" value="FAD/NAD(P)-binding domain"/>
    <property type="match status" value="1"/>
</dbReference>
<accession>A0A5E4REE0</accession>
<dbReference type="InterPro" id="IPR051169">
    <property type="entry name" value="NADH-Q_oxidoreductase"/>
</dbReference>
<protein>
    <submittedName>
        <fullName evidence="7">FAD-dependent pyridine nucleotide-disulfide oxidoreductase</fullName>
        <ecNumber evidence="7">1.6.5.3</ecNumber>
    </submittedName>
</protein>
<proteinExistence type="inferred from homology"/>
<dbReference type="Proteomes" id="UP000396788">
    <property type="component" value="Unassembled WGS sequence"/>
</dbReference>
<dbReference type="PANTHER" id="PTHR42913">
    <property type="entry name" value="APOPTOSIS-INDUCING FACTOR 1"/>
    <property type="match status" value="1"/>
</dbReference>
<dbReference type="AlphaFoldDB" id="A0A5E4REE0"/>
<dbReference type="InterPro" id="IPR036188">
    <property type="entry name" value="FAD/NAD-bd_sf"/>
</dbReference>
<evidence type="ECO:0000256" key="5">
    <source>
        <dbReference type="ARBA" id="ARBA00023002"/>
    </source>
</evidence>
<evidence type="ECO:0000256" key="4">
    <source>
        <dbReference type="ARBA" id="ARBA00022827"/>
    </source>
</evidence>
<dbReference type="PRINTS" id="PR00411">
    <property type="entry name" value="PNDRDTASEI"/>
</dbReference>
<dbReference type="Gene3D" id="3.50.50.100">
    <property type="match status" value="1"/>
</dbReference>
<dbReference type="EC" id="1.6.5.3" evidence="7"/>
<comment type="cofactor">
    <cofactor evidence="1">
        <name>FAD</name>
        <dbReference type="ChEBI" id="CHEBI:57692"/>
    </cofactor>
</comment>
<dbReference type="GO" id="GO:0003955">
    <property type="term" value="F:NAD(P)H dehydrogenase (quinone) activity"/>
    <property type="evidence" value="ECO:0007669"/>
    <property type="project" value="TreeGrafter"/>
</dbReference>
<dbReference type="Pfam" id="PF07992">
    <property type="entry name" value="Pyr_redox_2"/>
    <property type="match status" value="1"/>
</dbReference>
<evidence type="ECO:0000256" key="3">
    <source>
        <dbReference type="ARBA" id="ARBA00022630"/>
    </source>
</evidence>
<gene>
    <name evidence="7" type="ORF">PCE31107_00130</name>
</gene>
<organism evidence="7 8">
    <name type="scientific">Pandoraea cepalis</name>
    <dbReference type="NCBI Taxonomy" id="2508294"/>
    <lineage>
        <taxon>Bacteria</taxon>
        <taxon>Pseudomonadati</taxon>
        <taxon>Pseudomonadota</taxon>
        <taxon>Betaproteobacteria</taxon>
        <taxon>Burkholderiales</taxon>
        <taxon>Burkholderiaceae</taxon>
        <taxon>Pandoraea</taxon>
    </lineage>
</organism>
<dbReference type="PRINTS" id="PR00368">
    <property type="entry name" value="FADPNR"/>
</dbReference>
<dbReference type="EMBL" id="CABPRY010000001">
    <property type="protein sequence ID" value="VVD61525.1"/>
    <property type="molecule type" value="Genomic_DNA"/>
</dbReference>
<evidence type="ECO:0000313" key="8">
    <source>
        <dbReference type="Proteomes" id="UP000396788"/>
    </source>
</evidence>
<dbReference type="InterPro" id="IPR023753">
    <property type="entry name" value="FAD/NAD-binding_dom"/>
</dbReference>
<evidence type="ECO:0000313" key="7">
    <source>
        <dbReference type="EMBL" id="VVD61525.1"/>
    </source>
</evidence>
<dbReference type="PANTHER" id="PTHR42913:SF3">
    <property type="entry name" value="64 KDA MITOCHONDRIAL NADH DEHYDROGENASE (EUROFUNG)"/>
    <property type="match status" value="1"/>
</dbReference>
<evidence type="ECO:0000256" key="2">
    <source>
        <dbReference type="ARBA" id="ARBA00005272"/>
    </source>
</evidence>
<evidence type="ECO:0000259" key="6">
    <source>
        <dbReference type="Pfam" id="PF07992"/>
    </source>
</evidence>
<sequence length="440" mass="47737">METSDLHRIIIIGGGAGGLELATRLGETMGRRNQAQVTLVDRCRTHVWKPLLHEVAAGSLDTEAHQLEYAAQAHWHHFGFVQGELVGLDRTEKTLRLAPVLSWDSNEEVLPARELKYDTLVLALGSQTNFFGVPGAQENSTPLDCLEQAEKLRRQLMQSCIREASKMAEGKASDGVHVAIIGGGATGVELSAELRRMETAFRKFGLYARRHGSDINISLIEAGPRILPALSERVATTTTDLLRRLGIHVFVGDPVTNVGASEVTTKSGRRLPADITIWSAGIKAPDVLTGLDGLEVNRLNQVKVTNRLQSESDESIFALGDCASCSWRGAQFVPPRAQAAHQQATFLAKALRARVNGRALPEFRYTDHGSLVSLGGASAVGSLMGGIVGGNILIQGLLARFMYAALYRKHIATVAGFRRMLVDATVHGLRRIGMPRVKLH</sequence>
<evidence type="ECO:0000256" key="1">
    <source>
        <dbReference type="ARBA" id="ARBA00001974"/>
    </source>
</evidence>
<keyword evidence="3" id="KW-0285">Flavoprotein</keyword>
<keyword evidence="4" id="KW-0274">FAD</keyword>